<keyword evidence="3" id="KW-0274">FAD</keyword>
<evidence type="ECO:0000313" key="9">
    <source>
        <dbReference type="EMBL" id="SHL19938.1"/>
    </source>
</evidence>
<dbReference type="Proteomes" id="UP000003751">
    <property type="component" value="Unassembled WGS sequence"/>
</dbReference>
<dbReference type="InterPro" id="IPR004572">
    <property type="entry name" value="Protoporphyrinogen_oxidase"/>
</dbReference>
<evidence type="ECO:0000256" key="3">
    <source>
        <dbReference type="ARBA" id="ARBA00022827"/>
    </source>
</evidence>
<dbReference type="RefSeq" id="WP_007977119.1">
    <property type="nucleotide sequence ID" value="NZ_AEMG01000003.1"/>
</dbReference>
<dbReference type="SUPFAM" id="SSF54373">
    <property type="entry name" value="FAD-linked reductases, C-terminal domain"/>
    <property type="match status" value="1"/>
</dbReference>
<keyword evidence="5" id="KW-0350">Heme biosynthesis</keyword>
<reference evidence="8 10" key="1">
    <citation type="journal article" date="2014" name="ISME J.">
        <title>Trehalose/2-sulfotrehalose biosynthesis and glycine-betaine uptake are widely spread mechanisms for osmoadaptation in the Halobacteriales.</title>
        <authorList>
            <person name="Youssef N.H."/>
            <person name="Savage-Ashlock K.N."/>
            <person name="McCully A.L."/>
            <person name="Luedtke B."/>
            <person name="Shaw E.I."/>
            <person name="Hoff W.D."/>
            <person name="Elshahed M.S."/>
        </authorList>
    </citation>
    <scope>NUCLEOTIDE SEQUENCE [LARGE SCALE GENOMIC DNA]</scope>
    <source>
        <strain evidence="8 10">DX253</strain>
    </source>
</reference>
<dbReference type="PANTHER" id="PTHR42923:SF3">
    <property type="entry name" value="PROTOPORPHYRINOGEN OXIDASE"/>
    <property type="match status" value="1"/>
</dbReference>
<dbReference type="eggNOG" id="arCOG01522">
    <property type="taxonomic scope" value="Archaea"/>
</dbReference>
<dbReference type="Proteomes" id="UP000184203">
    <property type="component" value="Unassembled WGS sequence"/>
</dbReference>
<gene>
    <name evidence="9" type="ORF">SAMN05444342_3233</name>
    <name evidence="8" type="ORF">ZOD2009_03602</name>
</gene>
<feature type="domain" description="Amine oxidase" evidence="7">
    <location>
        <begin position="10"/>
        <end position="410"/>
    </location>
</feature>
<dbReference type="AlphaFoldDB" id="E7QPI2"/>
<evidence type="ECO:0000256" key="2">
    <source>
        <dbReference type="ARBA" id="ARBA00022630"/>
    </source>
</evidence>
<evidence type="ECO:0000259" key="7">
    <source>
        <dbReference type="Pfam" id="PF01593"/>
    </source>
</evidence>
<dbReference type="InterPro" id="IPR036188">
    <property type="entry name" value="FAD/NAD-bd_sf"/>
</dbReference>
<reference evidence="11" key="3">
    <citation type="submission" date="2016-11" db="EMBL/GenBank/DDBJ databases">
        <authorList>
            <person name="Varghese N."/>
            <person name="Submissions S."/>
        </authorList>
    </citation>
    <scope>NUCLEOTIDE SEQUENCE [LARGE SCALE GENOMIC DNA]</scope>
    <source>
        <strain evidence="11">DX253</strain>
    </source>
</reference>
<evidence type="ECO:0000256" key="6">
    <source>
        <dbReference type="ARBA" id="ARBA00023444"/>
    </source>
</evidence>
<reference evidence="9" key="2">
    <citation type="submission" date="2016-11" db="EMBL/GenBank/DDBJ databases">
        <authorList>
            <person name="Jaros S."/>
            <person name="Januszkiewicz K."/>
            <person name="Wedrychowicz H."/>
        </authorList>
    </citation>
    <scope>NUCLEOTIDE SEQUENCE [LARGE SCALE GENOMIC DNA]</scope>
    <source>
        <strain evidence="9">DX253</strain>
    </source>
</reference>
<accession>E7QPI2</accession>
<dbReference type="OrthoDB" id="237154at2157"/>
<keyword evidence="11" id="KW-1185">Reference proteome</keyword>
<dbReference type="Gene3D" id="1.10.3110.10">
    <property type="entry name" value="protoporphyrinogen ix oxidase, domain 3"/>
    <property type="match status" value="1"/>
</dbReference>
<dbReference type="Pfam" id="PF01593">
    <property type="entry name" value="Amino_oxidase"/>
    <property type="match status" value="1"/>
</dbReference>
<comment type="cofactor">
    <cofactor evidence="1">
        <name>FAD</name>
        <dbReference type="ChEBI" id="CHEBI:57692"/>
    </cofactor>
</comment>
<dbReference type="STRING" id="797209.GCA_000376445_03640"/>
<comment type="pathway">
    <text evidence="6">Porphyrin-containing compound metabolism.</text>
</comment>
<dbReference type="NCBIfam" id="TIGR00562">
    <property type="entry name" value="proto_IX_ox"/>
    <property type="match status" value="1"/>
</dbReference>
<name>E7QPI2_HALPU</name>
<dbReference type="SUPFAM" id="SSF51905">
    <property type="entry name" value="FAD/NAD(P)-binding domain"/>
    <property type="match status" value="1"/>
</dbReference>
<dbReference type="PANTHER" id="PTHR42923">
    <property type="entry name" value="PROTOPORPHYRINOGEN OXIDASE"/>
    <property type="match status" value="1"/>
</dbReference>
<protein>
    <submittedName>
        <fullName evidence="8 9">Protoporphyrinogen oxidase</fullName>
    </submittedName>
</protein>
<organism evidence="8 10">
    <name type="scientific">Haladaptatus paucihalophilus DX253</name>
    <dbReference type="NCBI Taxonomy" id="797209"/>
    <lineage>
        <taxon>Archaea</taxon>
        <taxon>Methanobacteriati</taxon>
        <taxon>Methanobacteriota</taxon>
        <taxon>Stenosarchaea group</taxon>
        <taxon>Halobacteria</taxon>
        <taxon>Halobacteriales</taxon>
        <taxon>Haladaptataceae</taxon>
        <taxon>Haladaptatus</taxon>
    </lineage>
</organism>
<dbReference type="Gene3D" id="3.50.50.60">
    <property type="entry name" value="FAD/NAD(P)-binding domain"/>
    <property type="match status" value="1"/>
</dbReference>
<proteinExistence type="predicted"/>
<dbReference type="Gene3D" id="3.90.660.20">
    <property type="entry name" value="Protoporphyrinogen oxidase, mitochondrial, domain 2"/>
    <property type="match status" value="1"/>
</dbReference>
<evidence type="ECO:0000313" key="8">
    <source>
        <dbReference type="EMBL" id="EFW93465.1"/>
    </source>
</evidence>
<dbReference type="EMBL" id="FRAN01000005">
    <property type="protein sequence ID" value="SHL19938.1"/>
    <property type="molecule type" value="Genomic_DNA"/>
</dbReference>
<evidence type="ECO:0000313" key="11">
    <source>
        <dbReference type="Proteomes" id="UP000184203"/>
    </source>
</evidence>
<evidence type="ECO:0000256" key="5">
    <source>
        <dbReference type="ARBA" id="ARBA00023133"/>
    </source>
</evidence>
<evidence type="ECO:0000313" key="10">
    <source>
        <dbReference type="Proteomes" id="UP000003751"/>
    </source>
</evidence>
<dbReference type="GO" id="GO:0004729">
    <property type="term" value="F:oxygen-dependent protoporphyrinogen oxidase activity"/>
    <property type="evidence" value="ECO:0007669"/>
    <property type="project" value="InterPro"/>
</dbReference>
<sequence>MTVGIIGAGITGLALAHHLDGTETEYVVLEADDQPGGVIRSGRVDGYLLEWGPQRLRRTGPVDELVTDLGLDGEVIEAGDTKLFVYADGDLRRAPFTIEEFGHTDLLSWRGKLDVLKEPQTAPADPEETAAEMFTRKFGEEAYENLIGPLFGGTYGSLPERMPVKHSLSGVLRMEEKYGDLLTPVLKRAMAGGSSAPAMSFEEGVQQLPTALYEAHRENVHLETPVTGIREDGAGYVLETDDESFEVDDVVVTTPAEVSADLLAPLTESADALRRLNYNPLAFVHLRADSDRDGFGYQVRHDEDLDTLGVSWNASMFGRTGRSDDGADEAGGVYTVFLGGMKKPELLEESDETLGDIGATEFAEVMGTGAEVLSVNKLDRGFPAYDASWDALEEFETPDGIHLATNYTARMGVPSRIREAKALAERFAE</sequence>
<dbReference type="EMBL" id="AEMG01000003">
    <property type="protein sequence ID" value="EFW93465.1"/>
    <property type="molecule type" value="Genomic_DNA"/>
</dbReference>
<evidence type="ECO:0000256" key="4">
    <source>
        <dbReference type="ARBA" id="ARBA00023002"/>
    </source>
</evidence>
<evidence type="ECO:0000256" key="1">
    <source>
        <dbReference type="ARBA" id="ARBA00001974"/>
    </source>
</evidence>
<dbReference type="GO" id="GO:0006783">
    <property type="term" value="P:heme biosynthetic process"/>
    <property type="evidence" value="ECO:0007669"/>
    <property type="project" value="UniProtKB-KW"/>
</dbReference>
<keyword evidence="2" id="KW-0285">Flavoprotein</keyword>
<dbReference type="InterPro" id="IPR050464">
    <property type="entry name" value="Zeta_carotene_desat/Oxidored"/>
</dbReference>
<dbReference type="PATRIC" id="fig|797209.4.peg.706"/>
<dbReference type="InterPro" id="IPR002937">
    <property type="entry name" value="Amino_oxidase"/>
</dbReference>
<keyword evidence="4" id="KW-0560">Oxidoreductase</keyword>